<dbReference type="InParanoid" id="G2YFF9"/>
<dbReference type="AlphaFoldDB" id="G2YFF9"/>
<dbReference type="HOGENOM" id="CLU_2903943_0_0_1"/>
<evidence type="ECO:0000256" key="1">
    <source>
        <dbReference type="SAM" id="MobiDB-lite"/>
    </source>
</evidence>
<proteinExistence type="predicted"/>
<accession>G2YFF9</accession>
<evidence type="ECO:0000313" key="3">
    <source>
        <dbReference type="Proteomes" id="UP000008177"/>
    </source>
</evidence>
<organism evidence="2 3">
    <name type="scientific">Botryotinia fuckeliana (strain T4)</name>
    <name type="common">Noble rot fungus</name>
    <name type="synonym">Botrytis cinerea</name>
    <dbReference type="NCBI Taxonomy" id="999810"/>
    <lineage>
        <taxon>Eukaryota</taxon>
        <taxon>Fungi</taxon>
        <taxon>Dikarya</taxon>
        <taxon>Ascomycota</taxon>
        <taxon>Pezizomycotina</taxon>
        <taxon>Leotiomycetes</taxon>
        <taxon>Helotiales</taxon>
        <taxon>Sclerotiniaceae</taxon>
        <taxon>Botrytis</taxon>
    </lineage>
</organism>
<name>G2YFF9_BOTF4</name>
<gene>
    <name evidence="2" type="ORF">BofuT4_uP089060.1</name>
</gene>
<sequence length="62" mass="6729">MACDVPFESTNAARTRPNHGFTSKTSDSSIGHEHFCDGAFGLPGIPIVDRLFGSDTRLSYQL</sequence>
<dbReference type="Proteomes" id="UP000008177">
    <property type="component" value="Unplaced contigs"/>
</dbReference>
<protein>
    <submittedName>
        <fullName evidence="2">Uncharacterized protein</fullName>
    </submittedName>
</protein>
<feature type="compositionally biased region" description="Polar residues" evidence="1">
    <location>
        <begin position="20"/>
        <end position="29"/>
    </location>
</feature>
<reference evidence="3" key="1">
    <citation type="journal article" date="2011" name="PLoS Genet.">
        <title>Genomic analysis of the necrotrophic fungal pathogens Sclerotinia sclerotiorum and Botrytis cinerea.</title>
        <authorList>
            <person name="Amselem J."/>
            <person name="Cuomo C.A."/>
            <person name="van Kan J.A."/>
            <person name="Viaud M."/>
            <person name="Benito E.P."/>
            <person name="Couloux A."/>
            <person name="Coutinho P.M."/>
            <person name="de Vries R.P."/>
            <person name="Dyer P.S."/>
            <person name="Fillinger S."/>
            <person name="Fournier E."/>
            <person name="Gout L."/>
            <person name="Hahn M."/>
            <person name="Kohn L."/>
            <person name="Lapalu N."/>
            <person name="Plummer K.M."/>
            <person name="Pradier J.M."/>
            <person name="Quevillon E."/>
            <person name="Sharon A."/>
            <person name="Simon A."/>
            <person name="ten Have A."/>
            <person name="Tudzynski B."/>
            <person name="Tudzynski P."/>
            <person name="Wincker P."/>
            <person name="Andrew M."/>
            <person name="Anthouard V."/>
            <person name="Beever R.E."/>
            <person name="Beffa R."/>
            <person name="Benoit I."/>
            <person name="Bouzid O."/>
            <person name="Brault B."/>
            <person name="Chen Z."/>
            <person name="Choquer M."/>
            <person name="Collemare J."/>
            <person name="Cotton P."/>
            <person name="Danchin E.G."/>
            <person name="Da Silva C."/>
            <person name="Gautier A."/>
            <person name="Giraud C."/>
            <person name="Giraud T."/>
            <person name="Gonzalez C."/>
            <person name="Grossetete S."/>
            <person name="Guldener U."/>
            <person name="Henrissat B."/>
            <person name="Howlett B.J."/>
            <person name="Kodira C."/>
            <person name="Kretschmer M."/>
            <person name="Lappartient A."/>
            <person name="Leroch M."/>
            <person name="Levis C."/>
            <person name="Mauceli E."/>
            <person name="Neuveglise C."/>
            <person name="Oeser B."/>
            <person name="Pearson M."/>
            <person name="Poulain J."/>
            <person name="Poussereau N."/>
            <person name="Quesneville H."/>
            <person name="Rascle C."/>
            <person name="Schumacher J."/>
            <person name="Segurens B."/>
            <person name="Sexton A."/>
            <person name="Silva E."/>
            <person name="Sirven C."/>
            <person name="Soanes D.M."/>
            <person name="Talbot N.J."/>
            <person name="Templeton M."/>
            <person name="Yandava C."/>
            <person name="Yarden O."/>
            <person name="Zeng Q."/>
            <person name="Rollins J.A."/>
            <person name="Lebrun M.H."/>
            <person name="Dickman M."/>
        </authorList>
    </citation>
    <scope>NUCLEOTIDE SEQUENCE [LARGE SCALE GENOMIC DNA]</scope>
    <source>
        <strain evidence="3">T4</strain>
    </source>
</reference>
<dbReference type="OrthoDB" id="10488290at2759"/>
<feature type="region of interest" description="Disordered" evidence="1">
    <location>
        <begin position="1"/>
        <end position="29"/>
    </location>
</feature>
<dbReference type="EMBL" id="FQ790326">
    <property type="protein sequence ID" value="CCD50507.1"/>
    <property type="molecule type" value="Genomic_DNA"/>
</dbReference>
<evidence type="ECO:0000313" key="2">
    <source>
        <dbReference type="EMBL" id="CCD50507.1"/>
    </source>
</evidence>